<comment type="caution">
    <text evidence="11">The sequence shown here is derived from an EMBL/GenBank/DDBJ whole genome shotgun (WGS) entry which is preliminary data.</text>
</comment>
<evidence type="ECO:0000256" key="4">
    <source>
        <dbReference type="ARBA" id="ARBA00022801"/>
    </source>
</evidence>
<dbReference type="SMART" id="SM00478">
    <property type="entry name" value="ENDO3c"/>
    <property type="match status" value="1"/>
</dbReference>
<proteinExistence type="inferred from homology"/>
<organism evidence="11">
    <name type="scientific">candidate division WOR-3 bacterium</name>
    <dbReference type="NCBI Taxonomy" id="2052148"/>
    <lineage>
        <taxon>Bacteria</taxon>
        <taxon>Bacteria division WOR-3</taxon>
    </lineage>
</organism>
<keyword evidence="5" id="KW-0234">DNA repair</keyword>
<dbReference type="GO" id="GO:0140078">
    <property type="term" value="F:class I DNA-(apurinic or apyrimidinic site) endonuclease activity"/>
    <property type="evidence" value="ECO:0007669"/>
    <property type="project" value="UniProtKB-EC"/>
</dbReference>
<keyword evidence="3" id="KW-0227">DNA damage</keyword>
<dbReference type="GO" id="GO:0006289">
    <property type="term" value="P:nucleotide-excision repair"/>
    <property type="evidence" value="ECO:0007669"/>
    <property type="project" value="InterPro"/>
</dbReference>
<dbReference type="EC" id="4.2.99.18" evidence="2"/>
<evidence type="ECO:0000256" key="7">
    <source>
        <dbReference type="ARBA" id="ARBA00023268"/>
    </source>
</evidence>
<evidence type="ECO:0000256" key="1">
    <source>
        <dbReference type="ARBA" id="ARBA00010679"/>
    </source>
</evidence>
<dbReference type="InterPro" id="IPR052054">
    <property type="entry name" value="Oxidative_DNA_repair_enzyme"/>
</dbReference>
<evidence type="ECO:0000256" key="3">
    <source>
        <dbReference type="ARBA" id="ARBA00022763"/>
    </source>
</evidence>
<evidence type="ECO:0000313" key="11">
    <source>
        <dbReference type="EMBL" id="HDM89909.1"/>
    </source>
</evidence>
<dbReference type="GO" id="GO:0008534">
    <property type="term" value="F:oxidized purine nucleobase lesion DNA N-glycosylase activity"/>
    <property type="evidence" value="ECO:0007669"/>
    <property type="project" value="InterPro"/>
</dbReference>
<dbReference type="Gene3D" id="3.30.310.260">
    <property type="match status" value="1"/>
</dbReference>
<evidence type="ECO:0000256" key="9">
    <source>
        <dbReference type="ARBA" id="ARBA00044632"/>
    </source>
</evidence>
<evidence type="ECO:0000256" key="6">
    <source>
        <dbReference type="ARBA" id="ARBA00023239"/>
    </source>
</evidence>
<gene>
    <name evidence="11" type="ORF">ENG67_01735</name>
</gene>
<name>A0A7C1BD76_UNCW3</name>
<keyword evidence="7" id="KW-0511">Multifunctional enzyme</keyword>
<reference evidence="11" key="1">
    <citation type="journal article" date="2020" name="mSystems">
        <title>Genome- and Community-Level Interaction Insights into Carbon Utilization and Element Cycling Functions of Hydrothermarchaeota in Hydrothermal Sediment.</title>
        <authorList>
            <person name="Zhou Z."/>
            <person name="Liu Y."/>
            <person name="Xu W."/>
            <person name="Pan J."/>
            <person name="Luo Z.H."/>
            <person name="Li M."/>
        </authorList>
    </citation>
    <scope>NUCLEOTIDE SEQUENCE [LARGE SCALE GENOMIC DNA]</scope>
    <source>
        <strain evidence="11">HyVt-237</strain>
    </source>
</reference>
<dbReference type="SUPFAM" id="SSF55945">
    <property type="entry name" value="TATA-box binding protein-like"/>
    <property type="match status" value="1"/>
</dbReference>
<dbReference type="Gene3D" id="1.10.1670.10">
    <property type="entry name" value="Helix-hairpin-Helix base-excision DNA repair enzymes (C-terminal)"/>
    <property type="match status" value="1"/>
</dbReference>
<evidence type="ECO:0000256" key="2">
    <source>
        <dbReference type="ARBA" id="ARBA00012720"/>
    </source>
</evidence>
<evidence type="ECO:0000259" key="10">
    <source>
        <dbReference type="SMART" id="SM00478"/>
    </source>
</evidence>
<dbReference type="PANTHER" id="PTHR10242">
    <property type="entry name" value="8-OXOGUANINE DNA GLYCOSYLASE"/>
    <property type="match status" value="1"/>
</dbReference>
<comment type="catalytic activity">
    <reaction evidence="9">
        <text>2'-deoxyribonucleotide-(2'-deoxyribose 5'-phosphate)-2'-deoxyribonucleotide-DNA = a 3'-end 2'-deoxyribonucleotide-(2,3-dehydro-2,3-deoxyribose 5'-phosphate)-DNA + a 5'-end 5'-phospho-2'-deoxyribonucleoside-DNA + H(+)</text>
        <dbReference type="Rhea" id="RHEA:66592"/>
        <dbReference type="Rhea" id="RHEA-COMP:13180"/>
        <dbReference type="Rhea" id="RHEA-COMP:16897"/>
        <dbReference type="Rhea" id="RHEA-COMP:17067"/>
        <dbReference type="ChEBI" id="CHEBI:15378"/>
        <dbReference type="ChEBI" id="CHEBI:136412"/>
        <dbReference type="ChEBI" id="CHEBI:157695"/>
        <dbReference type="ChEBI" id="CHEBI:167181"/>
        <dbReference type="EC" id="4.2.99.18"/>
    </reaction>
</comment>
<dbReference type="GO" id="GO:0003684">
    <property type="term" value="F:damaged DNA binding"/>
    <property type="evidence" value="ECO:0007669"/>
    <property type="project" value="InterPro"/>
</dbReference>
<dbReference type="EMBL" id="DRBW01000064">
    <property type="protein sequence ID" value="HDM89909.1"/>
    <property type="molecule type" value="Genomic_DNA"/>
</dbReference>
<dbReference type="CDD" id="cd00056">
    <property type="entry name" value="ENDO3c"/>
    <property type="match status" value="1"/>
</dbReference>
<dbReference type="PANTHER" id="PTHR10242:SF2">
    <property type="entry name" value="N-GLYCOSYLASE_DNA LYASE"/>
    <property type="match status" value="1"/>
</dbReference>
<dbReference type="Pfam" id="PF00730">
    <property type="entry name" value="HhH-GPD"/>
    <property type="match status" value="1"/>
</dbReference>
<keyword evidence="6" id="KW-0456">Lyase</keyword>
<dbReference type="Proteomes" id="UP000885931">
    <property type="component" value="Unassembled WGS sequence"/>
</dbReference>
<accession>A0A7C1BD76</accession>
<dbReference type="AlphaFoldDB" id="A0A7C1BD76"/>
<comment type="similarity">
    <text evidence="1">Belongs to the type-1 OGG1 family.</text>
</comment>
<keyword evidence="8" id="KW-0326">Glycosidase</keyword>
<dbReference type="InterPro" id="IPR011257">
    <property type="entry name" value="DNA_glycosylase"/>
</dbReference>
<dbReference type="Gene3D" id="1.10.340.30">
    <property type="entry name" value="Hypothetical protein, domain 2"/>
    <property type="match status" value="1"/>
</dbReference>
<dbReference type="Pfam" id="PF07934">
    <property type="entry name" value="OGG_N"/>
    <property type="match status" value="1"/>
</dbReference>
<dbReference type="SUPFAM" id="SSF48150">
    <property type="entry name" value="DNA-glycosylase"/>
    <property type="match status" value="1"/>
</dbReference>
<evidence type="ECO:0000256" key="8">
    <source>
        <dbReference type="ARBA" id="ARBA00023295"/>
    </source>
</evidence>
<dbReference type="InterPro" id="IPR012904">
    <property type="entry name" value="OGG_N"/>
</dbReference>
<keyword evidence="4" id="KW-0378">Hydrolase</keyword>
<dbReference type="InterPro" id="IPR023170">
    <property type="entry name" value="HhH_base_excis_C"/>
</dbReference>
<protein>
    <recommendedName>
        <fullName evidence="2">DNA-(apurinic or apyrimidinic site) lyase</fullName>
        <ecNumber evidence="2">4.2.99.18</ecNumber>
    </recommendedName>
</protein>
<feature type="domain" description="HhH-GPD" evidence="10">
    <location>
        <begin position="168"/>
        <end position="331"/>
    </location>
</feature>
<dbReference type="InterPro" id="IPR003265">
    <property type="entry name" value="HhH-GPD_domain"/>
</dbReference>
<sequence>MSLYFPFQYGEVLSDTRYIGISGHSCSIIVLEESYFINPHFFHRVSGFKIKNMEDVLRLIEDPGNINFFYTFDSGQAFRWTVSSRGFTGVVDRRVVNIKKEGKAILILSNREEGVIEWFKNYFMADLDLERALEAIDVDPYIHSAIEKYRGLRLLRQEPWETLVSFIISANNNIPRIKGLVEKLSSSFGEPQEFQGKIYYSFPEPEALLEAGERALRELGVGFRASHIINAARFVTENPDWEEIVRNNGADEGREFLKKIKGVGDKIADCVLLYAFSKMDVFPRDVWINRVLEKLYFRGDRVPPSRIRTFLLSHFGSYMGLAQLYLYYWARRELQV</sequence>
<dbReference type="GO" id="GO:0006284">
    <property type="term" value="P:base-excision repair"/>
    <property type="evidence" value="ECO:0007669"/>
    <property type="project" value="InterPro"/>
</dbReference>
<evidence type="ECO:0000256" key="5">
    <source>
        <dbReference type="ARBA" id="ARBA00023204"/>
    </source>
</evidence>